<gene>
    <name evidence="5" type="ORF">LSH36_164g05038</name>
</gene>
<dbReference type="Gene3D" id="2.130.10.30">
    <property type="entry name" value="Regulator of chromosome condensation 1/beta-lactamase-inhibitor protein II"/>
    <property type="match status" value="1"/>
</dbReference>
<feature type="compositionally biased region" description="Basic and acidic residues" evidence="3">
    <location>
        <begin position="626"/>
        <end position="643"/>
    </location>
</feature>
<feature type="compositionally biased region" description="Acidic residues" evidence="3">
    <location>
        <begin position="356"/>
        <end position="370"/>
    </location>
</feature>
<feature type="compositionally biased region" description="Basic residues" evidence="3">
    <location>
        <begin position="789"/>
        <end position="799"/>
    </location>
</feature>
<feature type="compositionally biased region" description="Acidic residues" evidence="3">
    <location>
        <begin position="461"/>
        <end position="471"/>
    </location>
</feature>
<dbReference type="PRINTS" id="PR00633">
    <property type="entry name" value="RCCNDNSATION"/>
</dbReference>
<evidence type="ECO:0000259" key="4">
    <source>
        <dbReference type="Pfam" id="PF25390"/>
    </source>
</evidence>
<organism evidence="5 6">
    <name type="scientific">Paralvinella palmiformis</name>
    <dbReference type="NCBI Taxonomy" id="53620"/>
    <lineage>
        <taxon>Eukaryota</taxon>
        <taxon>Metazoa</taxon>
        <taxon>Spiralia</taxon>
        <taxon>Lophotrochozoa</taxon>
        <taxon>Annelida</taxon>
        <taxon>Polychaeta</taxon>
        <taxon>Sedentaria</taxon>
        <taxon>Canalipalpata</taxon>
        <taxon>Terebellida</taxon>
        <taxon>Terebelliformia</taxon>
        <taxon>Alvinellidae</taxon>
        <taxon>Paralvinella</taxon>
    </lineage>
</organism>
<evidence type="ECO:0000313" key="5">
    <source>
        <dbReference type="EMBL" id="KAK2158775.1"/>
    </source>
</evidence>
<feature type="compositionally biased region" description="Basic and acidic residues" evidence="3">
    <location>
        <begin position="400"/>
        <end position="409"/>
    </location>
</feature>
<evidence type="ECO:0000313" key="6">
    <source>
        <dbReference type="Proteomes" id="UP001208570"/>
    </source>
</evidence>
<feature type="compositionally biased region" description="Acidic residues" evidence="3">
    <location>
        <begin position="560"/>
        <end position="575"/>
    </location>
</feature>
<feature type="compositionally biased region" description="Basic residues" evidence="3">
    <location>
        <begin position="735"/>
        <end position="748"/>
    </location>
</feature>
<comment type="caution">
    <text evidence="5">The sequence shown here is derived from an EMBL/GenBank/DDBJ whole genome shotgun (WGS) entry which is preliminary data.</text>
</comment>
<feature type="compositionally biased region" description="Basic and acidic residues" evidence="3">
    <location>
        <begin position="893"/>
        <end position="906"/>
    </location>
</feature>
<feature type="compositionally biased region" description="Basic and acidic residues" evidence="3">
    <location>
        <begin position="544"/>
        <end position="559"/>
    </location>
</feature>
<feature type="repeat" description="RCC1" evidence="2">
    <location>
        <begin position="188"/>
        <end position="239"/>
    </location>
</feature>
<dbReference type="Proteomes" id="UP001208570">
    <property type="component" value="Unassembled WGS sequence"/>
</dbReference>
<sequence>MASEDESDVPETGAVFTFGKSQFADNIPNKFWIRDDKVIQVCCGDEHTALVAGSGRVFTFGANEWGQLGLGHNRQIKKPTKIKESGKLYSFGANGEGQLGLGHTDNVSRPTVIESLEDQQYTKLAAGADHSVILTEKGVLYVWGSNCEGQLGLGEEQEAWQPVRLKLDEKIISVACGYYHTALVTENGDLYTFGETEDGKLGLGHDPDEHKTPQKVDGIHGKVVHVSCGGKHTVAVTDTGKMYTFGDGANGQLGHGTTLLSCDKPEVIKFNKKSTKVRRSSCGENHTAIITAKGHLFTFGDGRHGKLALGEENFSNQFKPILVERFMHFIVEDASCGGCHMLISAKPRVENGDMGSSEEDEDEECSDDEDYSVRTDMNGTVRNSIDLNGTLSARNRRREKLPDPGDTIKRTLPPLDSSLSVPKQLSPLNRTLPPLSSEQLSRKRPPAIGLENEPVKKQTDEFQDSIGEESDDSKPAIKKLSSQTVNTVPMPRPRPIPRKSDAAKEVEMNEEGKEESTSNEESSAEQAEEENVSKIEEVEEVEEMADRQEKDEDREQKTVDEEDLEKADVVGDVDEGNGFGETEQKPNDGSPNDDEQKAKTEHLDGEDEGETNDGQLVVSDRASGNRQEDGEKEERSNKEHLGEGEASPVAGEVEHKDADDDGDIDSEPDSDERHLPVIEAEASNHVKSIPVPAERRKSRPSPDDSDRNNDDYDDKKKDSGRESASSSEEEIKEKIKPKRITKKNKKRETKTNFFGRRKIVHTDSEDEMQNKSEEMSSDDKTDTHDQLKLKKKKKKKKQAKKESPTEGSDVEQSDDEQAKPSRSRKNLKKNKRVKMKVPKERDDDDDESKNSEDERRHSETSEQEKKIVANKTKEVKRTPQKKPRAGSENEESGLEKKSPERKRSESEQESAEEENKQSKKKKTPQKKEKTENSNSESGQNHEVNQSAEKCENKVDSKVMHTSGPAKGESDSDKQQRVLTEADVLQLQDALKKARAELRKYEDEKNSPDEENKKKEMKEEQKPQEKKKEQRIFNHKGQACAASEI</sequence>
<accession>A0AAD9JV19</accession>
<dbReference type="InterPro" id="IPR051625">
    <property type="entry name" value="Signaling_Regulatory_Domain"/>
</dbReference>
<feature type="repeat" description="RCC1" evidence="2">
    <location>
        <begin position="86"/>
        <end position="137"/>
    </location>
</feature>
<keyword evidence="6" id="KW-1185">Reference proteome</keyword>
<feature type="domain" description="RCC1-like" evidence="4">
    <location>
        <begin position="83"/>
        <end position="343"/>
    </location>
</feature>
<feature type="region of interest" description="Disordered" evidence="3">
    <location>
        <begin position="996"/>
        <end position="1044"/>
    </location>
</feature>
<dbReference type="AlphaFoldDB" id="A0AAD9JV19"/>
<feature type="repeat" description="RCC1" evidence="2">
    <location>
        <begin position="55"/>
        <end position="82"/>
    </location>
</feature>
<feature type="repeat" description="RCC1" evidence="2">
    <location>
        <begin position="138"/>
        <end position="187"/>
    </location>
</feature>
<proteinExistence type="predicted"/>
<keyword evidence="1" id="KW-0677">Repeat</keyword>
<dbReference type="InterPro" id="IPR058923">
    <property type="entry name" value="RCC1-like_dom"/>
</dbReference>
<reference evidence="5" key="1">
    <citation type="journal article" date="2023" name="Mol. Biol. Evol.">
        <title>Third-Generation Sequencing Reveals the Adaptive Role of the Epigenome in Three Deep-Sea Polychaetes.</title>
        <authorList>
            <person name="Perez M."/>
            <person name="Aroh O."/>
            <person name="Sun Y."/>
            <person name="Lan Y."/>
            <person name="Juniper S.K."/>
            <person name="Young C.R."/>
            <person name="Angers B."/>
            <person name="Qian P.Y."/>
        </authorList>
    </citation>
    <scope>NUCLEOTIDE SEQUENCE</scope>
    <source>
        <strain evidence="5">P08H-3</strain>
    </source>
</reference>
<feature type="compositionally biased region" description="Basic and acidic residues" evidence="3">
    <location>
        <begin position="996"/>
        <end position="1031"/>
    </location>
</feature>
<dbReference type="InterPro" id="IPR000408">
    <property type="entry name" value="Reg_chr_condens"/>
</dbReference>
<feature type="compositionally biased region" description="Basic residues" evidence="3">
    <location>
        <begin position="821"/>
        <end position="836"/>
    </location>
</feature>
<feature type="repeat" description="RCC1" evidence="2">
    <location>
        <begin position="294"/>
        <end position="347"/>
    </location>
</feature>
<dbReference type="Pfam" id="PF13540">
    <property type="entry name" value="RCC1_2"/>
    <property type="match status" value="1"/>
</dbReference>
<dbReference type="PANTHER" id="PTHR22872:SF9">
    <property type="entry name" value="X-LINKED RETINITIS PIGMENTOSA GTPASE REGULATOR"/>
    <property type="match status" value="1"/>
</dbReference>
<dbReference type="EMBL" id="JAODUP010000164">
    <property type="protein sequence ID" value="KAK2158775.1"/>
    <property type="molecule type" value="Genomic_DNA"/>
</dbReference>
<feature type="compositionally biased region" description="Basic and acidic residues" evidence="3">
    <location>
        <begin position="498"/>
        <end position="516"/>
    </location>
</feature>
<dbReference type="Pfam" id="PF25390">
    <property type="entry name" value="WD40_RLD"/>
    <property type="match status" value="1"/>
</dbReference>
<evidence type="ECO:0000256" key="1">
    <source>
        <dbReference type="ARBA" id="ARBA00022737"/>
    </source>
</evidence>
<feature type="compositionally biased region" description="Basic and acidic residues" evidence="3">
    <location>
        <begin position="848"/>
        <end position="877"/>
    </location>
</feature>
<feature type="compositionally biased region" description="Basic and acidic residues" evidence="3">
    <location>
        <begin position="760"/>
        <end position="788"/>
    </location>
</feature>
<feature type="compositionally biased region" description="Polar residues" evidence="3">
    <location>
        <begin position="933"/>
        <end position="947"/>
    </location>
</feature>
<feature type="compositionally biased region" description="Polar residues" evidence="3">
    <location>
        <begin position="417"/>
        <end position="439"/>
    </location>
</feature>
<feature type="compositionally biased region" description="Polar residues" evidence="3">
    <location>
        <begin position="375"/>
        <end position="393"/>
    </location>
</feature>
<dbReference type="SUPFAM" id="SSF50985">
    <property type="entry name" value="RCC1/BLIP-II"/>
    <property type="match status" value="1"/>
</dbReference>
<dbReference type="PROSITE" id="PS00626">
    <property type="entry name" value="RCC1_2"/>
    <property type="match status" value="3"/>
</dbReference>
<feature type="region of interest" description="Disordered" evidence="3">
    <location>
        <begin position="349"/>
        <end position="980"/>
    </location>
</feature>
<feature type="compositionally biased region" description="Basic and acidic residues" evidence="3">
    <location>
        <begin position="948"/>
        <end position="958"/>
    </location>
</feature>
<dbReference type="PROSITE" id="PS50012">
    <property type="entry name" value="RCC1_3"/>
    <property type="match status" value="6"/>
</dbReference>
<dbReference type="InterPro" id="IPR009091">
    <property type="entry name" value="RCC1/BLIP-II"/>
</dbReference>
<dbReference type="PANTHER" id="PTHR22872">
    <property type="entry name" value="BTK-BINDING PROTEIN-RELATED"/>
    <property type="match status" value="1"/>
</dbReference>
<feature type="repeat" description="RCC1" evidence="2">
    <location>
        <begin position="240"/>
        <end position="293"/>
    </location>
</feature>
<feature type="compositionally biased region" description="Acidic residues" evidence="3">
    <location>
        <begin position="659"/>
        <end position="670"/>
    </location>
</feature>
<name>A0AAD9JV19_9ANNE</name>
<evidence type="ECO:0000256" key="3">
    <source>
        <dbReference type="SAM" id="MobiDB-lite"/>
    </source>
</evidence>
<feature type="compositionally biased region" description="Basic and acidic residues" evidence="3">
    <location>
        <begin position="700"/>
        <end position="721"/>
    </location>
</feature>
<protein>
    <recommendedName>
        <fullName evidence="4">RCC1-like domain-containing protein</fullName>
    </recommendedName>
</protein>
<feature type="compositionally biased region" description="Basic and acidic residues" evidence="3">
    <location>
        <begin position="594"/>
        <end position="603"/>
    </location>
</feature>
<evidence type="ECO:0000256" key="2">
    <source>
        <dbReference type="PROSITE-ProRule" id="PRU00235"/>
    </source>
</evidence>